<evidence type="ECO:0000256" key="1">
    <source>
        <dbReference type="ARBA" id="ARBA00001917"/>
    </source>
</evidence>
<accession>A0A7C5QQE3</accession>
<reference evidence="3" key="1">
    <citation type="journal article" date="2020" name="mSystems">
        <title>Genome- and Community-Level Interaction Insights into Carbon Utilization and Element Cycling Functions of Hydrothermarchaeota in Hydrothermal Sediment.</title>
        <authorList>
            <person name="Zhou Z."/>
            <person name="Liu Y."/>
            <person name="Xu W."/>
            <person name="Pan J."/>
            <person name="Luo Z.H."/>
            <person name="Li M."/>
        </authorList>
    </citation>
    <scope>NUCLEOTIDE SEQUENCE [LARGE SCALE GENOMIC DNA]</scope>
    <source>
        <strain evidence="3">SpSt-1056</strain>
    </source>
</reference>
<dbReference type="GO" id="GO:0010181">
    <property type="term" value="F:FMN binding"/>
    <property type="evidence" value="ECO:0007669"/>
    <property type="project" value="InterPro"/>
</dbReference>
<evidence type="ECO:0000313" key="3">
    <source>
        <dbReference type="EMBL" id="HHK67833.1"/>
    </source>
</evidence>
<dbReference type="InterPro" id="IPR053310">
    <property type="entry name" value="Flavoredoxin-like"/>
</dbReference>
<feature type="domain" description="Flavin reductase like" evidence="2">
    <location>
        <begin position="18"/>
        <end position="161"/>
    </location>
</feature>
<sequence length="187" mass="21151">MLRGLQVFDRVPAERVHRLFYPQVPAVVTASYGDEVGGLLATSIIPVSMNPCLIGVALGRDHRTTRLVEMSDCFGVCWVSYEHVERLSKLAQPVPAHVKDKLRECGFSYGRGRVVGVPVLNEAAAWIECVVNWRREAGDHVFYVGTVEAAFATDDFREYWSFRKYKPVLYVGGARADWPKYVRFPLE</sequence>
<dbReference type="InterPro" id="IPR012349">
    <property type="entry name" value="Split_barrel_FMN-bd"/>
</dbReference>
<dbReference type="EMBL" id="DRWN01000013">
    <property type="protein sequence ID" value="HHK67833.1"/>
    <property type="molecule type" value="Genomic_DNA"/>
</dbReference>
<protein>
    <submittedName>
        <fullName evidence="3">Flavin reductase family protein</fullName>
    </submittedName>
</protein>
<evidence type="ECO:0000259" key="2">
    <source>
        <dbReference type="SMART" id="SM00903"/>
    </source>
</evidence>
<dbReference type="SMART" id="SM00903">
    <property type="entry name" value="Flavin_Reduct"/>
    <property type="match status" value="1"/>
</dbReference>
<dbReference type="AlphaFoldDB" id="A0A7C5QQE3"/>
<dbReference type="Gene3D" id="2.30.110.10">
    <property type="entry name" value="Electron Transport, Fmn-binding Protein, Chain A"/>
    <property type="match status" value="1"/>
</dbReference>
<comment type="caution">
    <text evidence="3">The sequence shown here is derived from an EMBL/GenBank/DDBJ whole genome shotgun (WGS) entry which is preliminary data.</text>
</comment>
<dbReference type="PANTHER" id="PTHR43241:SF1">
    <property type="entry name" value="FLAVIN REDUCTASE LIKE DOMAIN-CONTAINING PROTEIN"/>
    <property type="match status" value="1"/>
</dbReference>
<comment type="cofactor">
    <cofactor evidence="1">
        <name>FMN</name>
        <dbReference type="ChEBI" id="CHEBI:58210"/>
    </cofactor>
</comment>
<proteinExistence type="predicted"/>
<gene>
    <name evidence="3" type="ORF">ENM11_01575</name>
</gene>
<dbReference type="SUPFAM" id="SSF50475">
    <property type="entry name" value="FMN-binding split barrel"/>
    <property type="match status" value="1"/>
</dbReference>
<organism evidence="3">
    <name type="scientific">Caldiarchaeum subterraneum</name>
    <dbReference type="NCBI Taxonomy" id="311458"/>
    <lineage>
        <taxon>Archaea</taxon>
        <taxon>Nitrososphaerota</taxon>
        <taxon>Candidatus Caldarchaeales</taxon>
        <taxon>Candidatus Caldarchaeaceae</taxon>
        <taxon>Candidatus Caldarchaeum</taxon>
    </lineage>
</organism>
<name>A0A7C5QQE3_CALS0</name>
<dbReference type="PANTHER" id="PTHR43241">
    <property type="entry name" value="FLAVIN REDUCTASE DOMAIN PROTEIN"/>
    <property type="match status" value="1"/>
</dbReference>
<dbReference type="Pfam" id="PF01613">
    <property type="entry name" value="Flavin_Reduct"/>
    <property type="match status" value="1"/>
</dbReference>
<dbReference type="InterPro" id="IPR002563">
    <property type="entry name" value="Flavin_Rdtase-like_dom"/>
</dbReference>